<evidence type="ECO:0000313" key="3">
    <source>
        <dbReference type="Proteomes" id="UP000297918"/>
    </source>
</evidence>
<dbReference type="RefSeq" id="WP_135749889.1">
    <property type="nucleotide sequence ID" value="NZ_RQFL01000022.1"/>
</dbReference>
<dbReference type="InterPro" id="IPR038475">
    <property type="entry name" value="RecG_C_sf"/>
</dbReference>
<dbReference type="Proteomes" id="UP000297918">
    <property type="component" value="Unassembled WGS sequence"/>
</dbReference>
<dbReference type="InterPro" id="IPR038461">
    <property type="entry name" value="Schlafen_AlbA_2_dom_sf"/>
</dbReference>
<proteinExistence type="predicted"/>
<protein>
    <recommendedName>
        <fullName evidence="1">Schlafen AlbA-2 domain-containing protein</fullName>
    </recommendedName>
</protein>
<dbReference type="Gene3D" id="3.30.565.60">
    <property type="match status" value="1"/>
</dbReference>
<feature type="domain" description="Schlafen AlbA-2" evidence="1">
    <location>
        <begin position="23"/>
        <end position="133"/>
    </location>
</feature>
<dbReference type="Pfam" id="PF04326">
    <property type="entry name" value="SLFN_AlbA_2"/>
    <property type="match status" value="1"/>
</dbReference>
<dbReference type="InterPro" id="IPR007421">
    <property type="entry name" value="Schlafen_AlbA_2_dom"/>
</dbReference>
<gene>
    <name evidence="2" type="ORF">EHQ26_09615</name>
</gene>
<dbReference type="Gene3D" id="3.30.950.30">
    <property type="entry name" value="Schlafen, AAA domain"/>
    <property type="match status" value="1"/>
</dbReference>
<dbReference type="EMBL" id="RQFL01000022">
    <property type="protein sequence ID" value="TGK92224.1"/>
    <property type="molecule type" value="Genomic_DNA"/>
</dbReference>
<dbReference type="PANTHER" id="PTHR30595:SF6">
    <property type="entry name" value="SCHLAFEN ALBA-2 DOMAIN-CONTAINING PROTEIN"/>
    <property type="match status" value="1"/>
</dbReference>
<keyword evidence="3" id="KW-1185">Reference proteome</keyword>
<reference evidence="3" key="1">
    <citation type="journal article" date="2019" name="PLoS Negl. Trop. Dis.">
        <title>Revisiting the worldwide diversity of Leptospira species in the environment.</title>
        <authorList>
            <person name="Vincent A.T."/>
            <person name="Schiettekatte O."/>
            <person name="Bourhy P."/>
            <person name="Veyrier F.J."/>
            <person name="Picardeau M."/>
        </authorList>
    </citation>
    <scope>NUCLEOTIDE SEQUENCE [LARGE SCALE GENOMIC DNA]</scope>
    <source>
        <strain evidence="3">201800281</strain>
    </source>
</reference>
<evidence type="ECO:0000313" key="2">
    <source>
        <dbReference type="EMBL" id="TGK92224.1"/>
    </source>
</evidence>
<organism evidence="2 3">
    <name type="scientific">Leptospira bourretii</name>
    <dbReference type="NCBI Taxonomy" id="2484962"/>
    <lineage>
        <taxon>Bacteria</taxon>
        <taxon>Pseudomonadati</taxon>
        <taxon>Spirochaetota</taxon>
        <taxon>Spirochaetia</taxon>
        <taxon>Leptospirales</taxon>
        <taxon>Leptospiraceae</taxon>
        <taxon>Leptospira</taxon>
    </lineage>
</organism>
<sequence>MRIEEITIKIQKNEIKEQLFSGEIELKSSWKQENGKKISALSNRLDQNTKWLLIGIDDDGKVLQNNSKWLKETEKQISDHLNLYLDPVITCTKIHSIDKDDQRYIALELNNPSAVVYWNGKAYKGAGSSINEMDPPEVLELSLRFPNSYDFSSLENQTEINENLFNIFSKNCEQKNQYDFFSNFSSKSISDRLDLLKIKNRHSANILFGSVTARLAIFEKENVIQIIKKGLYEILQSDFLKEIKEILDKRGDYYPDKALKEALTNAVAHASYNQDDGEIVIEIHPEKITISNLCYPEFTFFANKWFSRNHKSPNKLLMEILRLSGLSDELGRGKNLIYSESIKSGKKPPEIFIEKVGRFNRWSLNLYTKQLDQKYLKVQDEIKELYSDNLIKQQIAYALVLSCGKPLSTIRKYFDQESVQTISEIIKDFNGPIYYWEERDLITPRRWISVILESGKKTKKLSSYEEEDLYKSLSDYCNKYQNGIITNKELREFAKLGNSKAAYTQSSLLLKQWVREKRIKKIKQGAYEIIKQRNVKDAFDLFLKEITEQQID</sequence>
<comment type="caution">
    <text evidence="2">The sequence shown here is derived from an EMBL/GenBank/DDBJ whole genome shotgun (WGS) entry which is preliminary data.</text>
</comment>
<evidence type="ECO:0000259" key="1">
    <source>
        <dbReference type="Pfam" id="PF04326"/>
    </source>
</evidence>
<name>A0ABY2LJE8_9LEPT</name>
<dbReference type="PANTHER" id="PTHR30595">
    <property type="entry name" value="GLPR-RELATED TRANSCRIPTIONAL REPRESSOR"/>
    <property type="match status" value="1"/>
</dbReference>
<accession>A0ABY2LJE8</accession>